<gene>
    <name evidence="1" type="ORF">FHR24_002947</name>
</gene>
<keyword evidence="2" id="KW-1185">Reference proteome</keyword>
<comment type="caution">
    <text evidence="1">The sequence shown here is derived from an EMBL/GenBank/DDBJ whole genome shotgun (WGS) entry which is preliminary data.</text>
</comment>
<dbReference type="EC" id="1.20.4.1" evidence="1"/>
<name>A0ABX0UCA2_9FLAO</name>
<dbReference type="GO" id="GO:0008794">
    <property type="term" value="F:arsenate reductase (glutaredoxin) activity"/>
    <property type="evidence" value="ECO:0007669"/>
    <property type="project" value="UniProtKB-EC"/>
</dbReference>
<dbReference type="SUPFAM" id="SSF52788">
    <property type="entry name" value="Phosphotyrosine protein phosphatases I"/>
    <property type="match status" value="1"/>
</dbReference>
<evidence type="ECO:0000313" key="1">
    <source>
        <dbReference type="EMBL" id="NIJ46459.1"/>
    </source>
</evidence>
<reference evidence="1 2" key="1">
    <citation type="submission" date="2020-03" db="EMBL/GenBank/DDBJ databases">
        <title>Genomic Encyclopedia of Type Strains, Phase IV (KMG-IV): sequencing the most valuable type-strain genomes for metagenomic binning, comparative biology and taxonomic classification.</title>
        <authorList>
            <person name="Goeker M."/>
        </authorList>
    </citation>
    <scope>NUCLEOTIDE SEQUENCE [LARGE SCALE GENOMIC DNA]</scope>
    <source>
        <strain evidence="1 2">DSM 101599</strain>
    </source>
</reference>
<evidence type="ECO:0000313" key="2">
    <source>
        <dbReference type="Proteomes" id="UP000745859"/>
    </source>
</evidence>
<organism evidence="1 2">
    <name type="scientific">Wenyingzhuangia heitensis</name>
    <dbReference type="NCBI Taxonomy" id="1487859"/>
    <lineage>
        <taxon>Bacteria</taxon>
        <taxon>Pseudomonadati</taxon>
        <taxon>Bacteroidota</taxon>
        <taxon>Flavobacteriia</taxon>
        <taxon>Flavobacteriales</taxon>
        <taxon>Flavobacteriaceae</taxon>
        <taxon>Wenyingzhuangia</taxon>
    </lineage>
</organism>
<dbReference type="Proteomes" id="UP000745859">
    <property type="component" value="Unassembled WGS sequence"/>
</dbReference>
<sequence>MTLLQKTTVRDVFEKAIRHTKLDIQREKLLQNIANKIAETINKTGKVHINFICTHNSRRSQFAQVWAYYAMEYFKIENGDSFSSGTAETAFHANTLKALETCGFKFVLEEFNHKNPKYIISYSGSSKELLGFSKQVEHPVNKTPFIAITTCGHADENCPVILDASSRFHLPYIDPKIGDGKENEKEIYLNTSKLIAGEMGSIFKKVKGQLI</sequence>
<protein>
    <submittedName>
        <fullName evidence="1">Arsenate reductase</fullName>
        <ecNumber evidence="1">1.20.4.1</ecNumber>
    </submittedName>
</protein>
<dbReference type="PANTHER" id="PTHR43428">
    <property type="entry name" value="ARSENATE REDUCTASE"/>
    <property type="match status" value="1"/>
</dbReference>
<dbReference type="PANTHER" id="PTHR43428:SF1">
    <property type="entry name" value="ARSENATE REDUCTASE"/>
    <property type="match status" value="1"/>
</dbReference>
<accession>A0ABX0UCA2</accession>
<dbReference type="RefSeq" id="WP_167190632.1">
    <property type="nucleotide sequence ID" value="NZ_JAASQL010000007.1"/>
</dbReference>
<proteinExistence type="predicted"/>
<dbReference type="EMBL" id="JAASQL010000007">
    <property type="protein sequence ID" value="NIJ46459.1"/>
    <property type="molecule type" value="Genomic_DNA"/>
</dbReference>
<dbReference type="Gene3D" id="3.40.50.2300">
    <property type="match status" value="1"/>
</dbReference>
<dbReference type="InterPro" id="IPR036196">
    <property type="entry name" value="Ptyr_pPase_sf"/>
</dbReference>
<keyword evidence="1" id="KW-0560">Oxidoreductase</keyword>